<dbReference type="Pfam" id="PF01636">
    <property type="entry name" value="APH"/>
    <property type="match status" value="1"/>
</dbReference>
<dbReference type="Proteomes" id="UP000676325">
    <property type="component" value="Unassembled WGS sequence"/>
</dbReference>
<organism evidence="2 3">
    <name type="scientific">Actinospica acidithermotolerans</name>
    <dbReference type="NCBI Taxonomy" id="2828514"/>
    <lineage>
        <taxon>Bacteria</taxon>
        <taxon>Bacillati</taxon>
        <taxon>Actinomycetota</taxon>
        <taxon>Actinomycetes</taxon>
        <taxon>Catenulisporales</taxon>
        <taxon>Actinospicaceae</taxon>
        <taxon>Actinospica</taxon>
    </lineage>
</organism>
<protein>
    <submittedName>
        <fullName evidence="2">Phosphotransferase</fullName>
    </submittedName>
</protein>
<evidence type="ECO:0000313" key="2">
    <source>
        <dbReference type="EMBL" id="MBR7829444.1"/>
    </source>
</evidence>
<feature type="domain" description="Aminoglycoside phosphotransferase" evidence="1">
    <location>
        <begin position="21"/>
        <end position="248"/>
    </location>
</feature>
<dbReference type="SUPFAM" id="SSF56112">
    <property type="entry name" value="Protein kinase-like (PK-like)"/>
    <property type="match status" value="1"/>
</dbReference>
<evidence type="ECO:0000313" key="3">
    <source>
        <dbReference type="Proteomes" id="UP000676325"/>
    </source>
</evidence>
<keyword evidence="3" id="KW-1185">Reference proteome</keyword>
<proteinExistence type="predicted"/>
<comment type="caution">
    <text evidence="2">The sequence shown here is derived from an EMBL/GenBank/DDBJ whole genome shotgun (WGS) entry which is preliminary data.</text>
</comment>
<dbReference type="RefSeq" id="WP_212520578.1">
    <property type="nucleotide sequence ID" value="NZ_JAGSOH010000086.1"/>
</dbReference>
<name>A0A941EKV5_9ACTN</name>
<sequence>MSEVREPLRHNEGNAATGGIWRVTDGSRSRILKVARHGEAAPGSAWTTSDESTHFNYWRREALAYETGFADAAYRDGGIRAPRLEQLVERADGAVELWLEDVAGPDGFAFSVERLGRFGYELGVGQARWVGRVPAAEDVPWLSRGWLRQYMAAGPGHDVRISDDEWDHPVAHVWPAQVRKSLRRLRENRMAVLAAAEALPRTVCHLDCWPANLIEDSTGTSVLLDWAFVGEGAVGEDPANLIIDSVTDGLMDAALLPEIAEAVSDGYIRGLSDGGLRGGGPQGSTAEDVRRAIATCAVAKYNWLGAAAIGAAVRGRTGKPSYNQDDSAEETLWRISGLAALLADWADGLG</sequence>
<accession>A0A941EKV5</accession>
<dbReference type="InterPro" id="IPR011009">
    <property type="entry name" value="Kinase-like_dom_sf"/>
</dbReference>
<dbReference type="AlphaFoldDB" id="A0A941EKV5"/>
<evidence type="ECO:0000259" key="1">
    <source>
        <dbReference type="Pfam" id="PF01636"/>
    </source>
</evidence>
<dbReference type="Gene3D" id="3.90.1200.10">
    <property type="match status" value="1"/>
</dbReference>
<gene>
    <name evidence="2" type="ORF">KDK95_24270</name>
</gene>
<reference evidence="2" key="1">
    <citation type="submission" date="2021-04" db="EMBL/GenBank/DDBJ databases">
        <title>Genome based classification of Actinospica acidithermotolerans sp. nov., an actinobacterium isolated from an Indonesian hot spring.</title>
        <authorList>
            <person name="Kusuma A.B."/>
            <person name="Putra K.E."/>
            <person name="Nafisah S."/>
            <person name="Loh J."/>
            <person name="Nouioui I."/>
            <person name="Goodfellow M."/>
        </authorList>
    </citation>
    <scope>NUCLEOTIDE SEQUENCE</scope>
    <source>
        <strain evidence="2">MGRD01-02</strain>
    </source>
</reference>
<dbReference type="EMBL" id="JAGSOH010000086">
    <property type="protein sequence ID" value="MBR7829444.1"/>
    <property type="molecule type" value="Genomic_DNA"/>
</dbReference>
<dbReference type="InterPro" id="IPR002575">
    <property type="entry name" value="Aminoglycoside_PTrfase"/>
</dbReference>